<gene>
    <name evidence="2" type="ORF">MAR_033125</name>
</gene>
<dbReference type="EMBL" id="CP111028">
    <property type="protein sequence ID" value="WAR30583.1"/>
    <property type="molecule type" value="Genomic_DNA"/>
</dbReference>
<name>A0ABY7G835_MYAAR</name>
<feature type="non-terminal residue" evidence="2">
    <location>
        <position position="1"/>
    </location>
</feature>
<sequence length="333" mass="37915">MKNALDGTMRSTSDDESIRGPTTPPLKKFSPERGNRRRTIFRSHWASTSIPEEMKFETVLQAFTRRSSISIFVFYSMTVISIRNIVTRDDFRKTMNAEQFEDFYPPDECAEIRRRVAADRFVVITGYGKSFYLRTALYVVKELDEYKQEFCAMISDPTDWKHIEPKELKLVLFNCPFGETEPNKRKTRAMLDILNNVQLTTKDSECPLVVIVVTQWEIMQTALKSVGSHHGLLDEPVKLYKENNEQEPEIIDDGSVNDSEHTGEESDDKYDASDGEPNSGPVKVLDNADAESNDEHGVSDSGSNDVIVVSDTESIEYAVSDEESDDESFDLTW</sequence>
<reference evidence="2" key="1">
    <citation type="submission" date="2022-11" db="EMBL/GenBank/DDBJ databases">
        <title>Centuries of genome instability and evolution in soft-shell clam transmissible cancer (bioRxiv).</title>
        <authorList>
            <person name="Hart S.F.M."/>
            <person name="Yonemitsu M.A."/>
            <person name="Giersch R.M."/>
            <person name="Beal B.F."/>
            <person name="Arriagada G."/>
            <person name="Davis B.W."/>
            <person name="Ostrander E.A."/>
            <person name="Goff S.P."/>
            <person name="Metzger M.J."/>
        </authorList>
    </citation>
    <scope>NUCLEOTIDE SEQUENCE</scope>
    <source>
        <strain evidence="2">MELC-2E11</strain>
        <tissue evidence="2">Siphon/mantle</tissue>
    </source>
</reference>
<keyword evidence="3" id="KW-1185">Reference proteome</keyword>
<evidence type="ECO:0000313" key="2">
    <source>
        <dbReference type="EMBL" id="WAR30583.1"/>
    </source>
</evidence>
<feature type="compositionally biased region" description="Acidic residues" evidence="1">
    <location>
        <begin position="319"/>
        <end position="333"/>
    </location>
</feature>
<feature type="region of interest" description="Disordered" evidence="1">
    <location>
        <begin position="1"/>
        <end position="33"/>
    </location>
</feature>
<evidence type="ECO:0000256" key="1">
    <source>
        <dbReference type="SAM" id="MobiDB-lite"/>
    </source>
</evidence>
<dbReference type="Proteomes" id="UP001164746">
    <property type="component" value="Chromosome 17"/>
</dbReference>
<protein>
    <submittedName>
        <fullName evidence="2">Uncharacterized protein</fullName>
    </submittedName>
</protein>
<evidence type="ECO:0000313" key="3">
    <source>
        <dbReference type="Proteomes" id="UP001164746"/>
    </source>
</evidence>
<feature type="region of interest" description="Disordered" evidence="1">
    <location>
        <begin position="246"/>
        <end position="333"/>
    </location>
</feature>
<accession>A0ABY7G835</accession>
<feature type="compositionally biased region" description="Basic and acidic residues" evidence="1">
    <location>
        <begin position="258"/>
        <end position="272"/>
    </location>
</feature>
<proteinExistence type="predicted"/>
<organism evidence="2 3">
    <name type="scientific">Mya arenaria</name>
    <name type="common">Soft-shell clam</name>
    <dbReference type="NCBI Taxonomy" id="6604"/>
    <lineage>
        <taxon>Eukaryota</taxon>
        <taxon>Metazoa</taxon>
        <taxon>Spiralia</taxon>
        <taxon>Lophotrochozoa</taxon>
        <taxon>Mollusca</taxon>
        <taxon>Bivalvia</taxon>
        <taxon>Autobranchia</taxon>
        <taxon>Heteroconchia</taxon>
        <taxon>Euheterodonta</taxon>
        <taxon>Imparidentia</taxon>
        <taxon>Neoheterodontei</taxon>
        <taxon>Myida</taxon>
        <taxon>Myoidea</taxon>
        <taxon>Myidae</taxon>
        <taxon>Mya</taxon>
    </lineage>
</organism>